<protein>
    <submittedName>
        <fullName evidence="2">Uncharacterized protein</fullName>
    </submittedName>
</protein>
<feature type="transmembrane region" description="Helical" evidence="1">
    <location>
        <begin position="28"/>
        <end position="47"/>
    </location>
</feature>
<sequence>MYHLLIIGIRSRNDTTDYYDSIATIVQTYETIVFILNNISFICLLVYKYRKKADTTDKNLHEPIFNQLFYNSAICLVINDICTLVTFVTSDPEHLDAAGTFIYTVMVLLEVFFMLLASVMFAVITVFSFLASIQRIVILHLPNYKFIVTGNCLKLEIGLVYVSLIHYSFIVFQQEALQKELTYNMKQALYIYNIIILAMSLISGVIYFHIYRILRKLKTGDNGTYLLYQFVPIHTILLIHSVANLIGELLDQYIDNELQIRLKISVLFYFIFVPNIPAVVSLSYIVSQKNFRHVFTSIALPMWKEISS</sequence>
<keyword evidence="1" id="KW-0812">Transmembrane</keyword>
<gene>
    <name evidence="2" type="ORF">CRE_30066</name>
</gene>
<dbReference type="HOGENOM" id="CLU_077773_0_0_1"/>
<dbReference type="Proteomes" id="UP000008281">
    <property type="component" value="Unassembled WGS sequence"/>
</dbReference>
<feature type="transmembrane region" description="Helical" evidence="1">
    <location>
        <begin position="226"/>
        <end position="246"/>
    </location>
</feature>
<organism evidence="3">
    <name type="scientific">Caenorhabditis remanei</name>
    <name type="common">Caenorhabditis vulgaris</name>
    <dbReference type="NCBI Taxonomy" id="31234"/>
    <lineage>
        <taxon>Eukaryota</taxon>
        <taxon>Metazoa</taxon>
        <taxon>Ecdysozoa</taxon>
        <taxon>Nematoda</taxon>
        <taxon>Chromadorea</taxon>
        <taxon>Rhabditida</taxon>
        <taxon>Rhabditina</taxon>
        <taxon>Rhabditomorpha</taxon>
        <taxon>Rhabditoidea</taxon>
        <taxon>Rhabditidae</taxon>
        <taxon>Peloderinae</taxon>
        <taxon>Caenorhabditis</taxon>
    </lineage>
</organism>
<dbReference type="OrthoDB" id="5908857at2759"/>
<dbReference type="InParanoid" id="E3MYH5"/>
<keyword evidence="3" id="KW-1185">Reference proteome</keyword>
<feature type="transmembrane region" description="Helical" evidence="1">
    <location>
        <begin position="68"/>
        <end position="89"/>
    </location>
</feature>
<feature type="transmembrane region" description="Helical" evidence="1">
    <location>
        <begin position="190"/>
        <end position="214"/>
    </location>
</feature>
<evidence type="ECO:0000313" key="2">
    <source>
        <dbReference type="EMBL" id="EFP12077.1"/>
    </source>
</evidence>
<evidence type="ECO:0000313" key="3">
    <source>
        <dbReference type="Proteomes" id="UP000008281"/>
    </source>
</evidence>
<dbReference type="EMBL" id="DS268496">
    <property type="protein sequence ID" value="EFP12077.1"/>
    <property type="molecule type" value="Genomic_DNA"/>
</dbReference>
<proteinExistence type="predicted"/>
<accession>E3MYH5</accession>
<name>E3MYH5_CAERE</name>
<dbReference type="AlphaFoldDB" id="E3MYH5"/>
<keyword evidence="1" id="KW-1133">Transmembrane helix</keyword>
<dbReference type="eggNOG" id="ENOG502T3H4">
    <property type="taxonomic scope" value="Eukaryota"/>
</dbReference>
<feature type="transmembrane region" description="Helical" evidence="1">
    <location>
        <begin position="152"/>
        <end position="170"/>
    </location>
</feature>
<feature type="transmembrane region" description="Helical" evidence="1">
    <location>
        <begin position="266"/>
        <end position="286"/>
    </location>
</feature>
<dbReference type="OMA" id="HAPIFRE"/>
<dbReference type="FunCoup" id="E3MYH5">
    <property type="interactions" value="1"/>
</dbReference>
<feature type="transmembrane region" description="Helical" evidence="1">
    <location>
        <begin position="101"/>
        <end position="131"/>
    </location>
</feature>
<keyword evidence="1" id="KW-0472">Membrane</keyword>
<evidence type="ECO:0000256" key="1">
    <source>
        <dbReference type="SAM" id="Phobius"/>
    </source>
</evidence>
<reference evidence="2" key="1">
    <citation type="submission" date="2007-07" db="EMBL/GenBank/DDBJ databases">
        <title>PCAP assembly of the Caenorhabditis remanei genome.</title>
        <authorList>
            <consortium name="The Caenorhabditis remanei Sequencing Consortium"/>
            <person name="Wilson R.K."/>
        </authorList>
    </citation>
    <scope>NUCLEOTIDE SEQUENCE [LARGE SCALE GENOMIC DNA]</scope>
    <source>
        <strain evidence="2">PB4641</strain>
    </source>
</reference>